<dbReference type="Gene3D" id="3.30.70.2740">
    <property type="match status" value="1"/>
</dbReference>
<comment type="caution">
    <text evidence="7">The sequence shown here is derived from an EMBL/GenBank/DDBJ whole genome shotgun (WGS) entry which is preliminary data.</text>
</comment>
<dbReference type="InterPro" id="IPR051914">
    <property type="entry name" value="FAD-linked_OxidoTrans_Type4"/>
</dbReference>
<accession>A0A2G6MQL9</accession>
<dbReference type="FunFam" id="1.10.45.10:FF:000001">
    <property type="entry name" value="D-lactate dehydrogenase mitochondrial"/>
    <property type="match status" value="1"/>
</dbReference>
<proteinExistence type="inferred from homology"/>
<dbReference type="InterPro" id="IPR016171">
    <property type="entry name" value="Vanillyl_alc_oxidase_C-sub2"/>
</dbReference>
<dbReference type="Pfam" id="PF02913">
    <property type="entry name" value="FAD-oxidase_C"/>
    <property type="match status" value="1"/>
</dbReference>
<dbReference type="PANTHER" id="PTHR42934:SF3">
    <property type="entry name" value="D-LACTATE DEHYDROGENASE"/>
    <property type="match status" value="1"/>
</dbReference>
<dbReference type="Pfam" id="PF01565">
    <property type="entry name" value="FAD_binding_4"/>
    <property type="match status" value="1"/>
</dbReference>
<keyword evidence="3" id="KW-0285">Flavoprotein</keyword>
<dbReference type="InterPro" id="IPR016166">
    <property type="entry name" value="FAD-bd_PCMH"/>
</dbReference>
<dbReference type="PANTHER" id="PTHR42934">
    <property type="entry name" value="GLYCOLATE OXIDASE SUBUNIT GLCD"/>
    <property type="match status" value="1"/>
</dbReference>
<evidence type="ECO:0000256" key="4">
    <source>
        <dbReference type="ARBA" id="ARBA00022827"/>
    </source>
</evidence>
<comment type="similarity">
    <text evidence="2">Belongs to the FAD-binding oxidoreductase/transferase type 4 family.</text>
</comment>
<evidence type="ECO:0000256" key="3">
    <source>
        <dbReference type="ARBA" id="ARBA00022630"/>
    </source>
</evidence>
<dbReference type="Gene3D" id="3.30.465.10">
    <property type="match status" value="1"/>
</dbReference>
<reference evidence="7 8" key="1">
    <citation type="submission" date="2017-10" db="EMBL/GenBank/DDBJ databases">
        <title>Novel microbial diversity and functional potential in the marine mammal oral microbiome.</title>
        <authorList>
            <person name="Dudek N.K."/>
            <person name="Sun C.L."/>
            <person name="Burstein D."/>
            <person name="Kantor R.S."/>
            <person name="Aliaga Goltsman D.S."/>
            <person name="Bik E.M."/>
            <person name="Thomas B.C."/>
            <person name="Banfield J.F."/>
            <person name="Relman D.A."/>
        </authorList>
    </citation>
    <scope>NUCLEOTIDE SEQUENCE [LARGE SCALE GENOMIC DNA]</scope>
    <source>
        <strain evidence="7">DOLJORAL78_47_202</strain>
    </source>
</reference>
<evidence type="ECO:0000313" key="7">
    <source>
        <dbReference type="EMBL" id="PIE62377.1"/>
    </source>
</evidence>
<comment type="cofactor">
    <cofactor evidence="1">
        <name>FAD</name>
        <dbReference type="ChEBI" id="CHEBI:57692"/>
    </cofactor>
</comment>
<dbReference type="GO" id="GO:0016491">
    <property type="term" value="F:oxidoreductase activity"/>
    <property type="evidence" value="ECO:0007669"/>
    <property type="project" value="UniProtKB-KW"/>
</dbReference>
<organism evidence="7 8">
    <name type="scientific">Desulfobacter postgatei</name>
    <dbReference type="NCBI Taxonomy" id="2293"/>
    <lineage>
        <taxon>Bacteria</taxon>
        <taxon>Pseudomonadati</taxon>
        <taxon>Thermodesulfobacteriota</taxon>
        <taxon>Desulfobacteria</taxon>
        <taxon>Desulfobacterales</taxon>
        <taxon>Desulfobacteraceae</taxon>
        <taxon>Desulfobacter</taxon>
    </lineage>
</organism>
<dbReference type="InterPro" id="IPR006094">
    <property type="entry name" value="Oxid_FAD_bind_N"/>
</dbReference>
<evidence type="ECO:0000256" key="1">
    <source>
        <dbReference type="ARBA" id="ARBA00001974"/>
    </source>
</evidence>
<dbReference type="Gene3D" id="1.10.45.10">
    <property type="entry name" value="Vanillyl-alcohol Oxidase, Chain A, domain 4"/>
    <property type="match status" value="1"/>
</dbReference>
<sequence>MITEDVIRELKEICGIKFVSCDKTDRILYSYDATRKQFFPDVVVHPANAQTVSAIMKIAHTHRIPVYPRGAGSGFTGGALPVNGGMVMGMNRMNRILEIDQENLVAVVEPGVVTGDFQKAVEALGLFYPPDPASLKVSSLGGNVAECAGGPRCVKYGVTKDYVIGLEVVTPTGDLIETGGTTMKGVVGYDLTKLFCGSEGTLAVITKIILKLLPKPQAKKTMLVVFDAIDGAAKAVSAIIREKIIPATLEFMDSRTLDCLRQTAGLSMPEDAQAALIIEVDGDRAFLDQQAQRILKVIKSLGVLENRVANSFEDSEEIWNIRRAISPSLKKLGLEKFNEDICVPRSKLPEMIRRIEQISEQYNLPIVNFGHAGDGNIHVNIMANKDDAEQMADAELAIEALFRATLALGGTMSGEHGVGIMKAPYLSLELSNASIRYMQTLKKALDPHNILNPGKIFSGDACPLPGAMQ</sequence>
<dbReference type="SUPFAM" id="SSF56176">
    <property type="entry name" value="FAD-binding/transporter-associated domain-like"/>
    <property type="match status" value="1"/>
</dbReference>
<keyword evidence="4" id="KW-0274">FAD</keyword>
<evidence type="ECO:0000256" key="5">
    <source>
        <dbReference type="ARBA" id="ARBA00023002"/>
    </source>
</evidence>
<dbReference type="InterPro" id="IPR016169">
    <property type="entry name" value="FAD-bd_PCMH_sub2"/>
</dbReference>
<feature type="domain" description="FAD-binding PCMH-type" evidence="6">
    <location>
        <begin position="36"/>
        <end position="215"/>
    </location>
</feature>
<protein>
    <submittedName>
        <fullName evidence="7">Glycolate oxidase subunit GlcD</fullName>
    </submittedName>
</protein>
<dbReference type="PROSITE" id="PS51387">
    <property type="entry name" value="FAD_PCMH"/>
    <property type="match status" value="1"/>
</dbReference>
<gene>
    <name evidence="7" type="ORF">CSA25_05470</name>
</gene>
<dbReference type="Proteomes" id="UP000231203">
    <property type="component" value="Unassembled WGS sequence"/>
</dbReference>
<dbReference type="AlphaFoldDB" id="A0A2G6MQL9"/>
<evidence type="ECO:0000313" key="8">
    <source>
        <dbReference type="Proteomes" id="UP000231203"/>
    </source>
</evidence>
<dbReference type="InterPro" id="IPR036318">
    <property type="entry name" value="FAD-bd_PCMH-like_sf"/>
</dbReference>
<name>A0A2G6MQL9_9BACT</name>
<keyword evidence="5" id="KW-0560">Oxidoreductase</keyword>
<dbReference type="InterPro" id="IPR016164">
    <property type="entry name" value="FAD-linked_Oxase-like_C"/>
</dbReference>
<evidence type="ECO:0000259" key="6">
    <source>
        <dbReference type="PROSITE" id="PS51387"/>
    </source>
</evidence>
<evidence type="ECO:0000256" key="2">
    <source>
        <dbReference type="ARBA" id="ARBA00008000"/>
    </source>
</evidence>
<dbReference type="GO" id="GO:0071949">
    <property type="term" value="F:FAD binding"/>
    <property type="evidence" value="ECO:0007669"/>
    <property type="project" value="InterPro"/>
</dbReference>
<dbReference type="FunFam" id="3.30.70.2740:FF:000001">
    <property type="entry name" value="D-lactate dehydrogenase mitochondrial"/>
    <property type="match status" value="1"/>
</dbReference>
<dbReference type="InterPro" id="IPR004113">
    <property type="entry name" value="FAD-bd_oxidored_4_C"/>
</dbReference>
<dbReference type="SUPFAM" id="SSF55103">
    <property type="entry name" value="FAD-linked oxidases, C-terminal domain"/>
    <property type="match status" value="1"/>
</dbReference>
<dbReference type="EMBL" id="PDTI01000048">
    <property type="protein sequence ID" value="PIE62377.1"/>
    <property type="molecule type" value="Genomic_DNA"/>
</dbReference>